<dbReference type="PROSITE" id="PS51257">
    <property type="entry name" value="PROKAR_LIPOPROTEIN"/>
    <property type="match status" value="1"/>
</dbReference>
<organism evidence="2 3">
    <name type="scientific">Photobacterium gaetbulicola Gung47</name>
    <dbReference type="NCBI Taxonomy" id="658445"/>
    <lineage>
        <taxon>Bacteria</taxon>
        <taxon>Pseudomonadati</taxon>
        <taxon>Pseudomonadota</taxon>
        <taxon>Gammaproteobacteria</taxon>
        <taxon>Vibrionales</taxon>
        <taxon>Vibrionaceae</taxon>
        <taxon>Photobacterium</taxon>
    </lineage>
</organism>
<name>A0A0C5WS68_9GAMM</name>
<evidence type="ECO:0000313" key="3">
    <source>
        <dbReference type="Proteomes" id="UP000032303"/>
    </source>
</evidence>
<dbReference type="InterPro" id="IPR010835">
    <property type="entry name" value="DUF1439"/>
</dbReference>
<reference evidence="2 3" key="1">
    <citation type="submission" date="2013-05" db="EMBL/GenBank/DDBJ databases">
        <title>Complete genome sequence of the lipase-producing bacterium Photobacterium gaetbulicola Gung47.</title>
        <authorList>
            <person name="Kim Y.-O."/>
        </authorList>
    </citation>
    <scope>NUCLEOTIDE SEQUENCE [LARGE SCALE GENOMIC DNA]</scope>
    <source>
        <strain evidence="2 3">Gung47</strain>
    </source>
</reference>
<sequence length="178" mass="20096">MKIIFTLVISLFLASCASYSVTEQQMQEYLDDRSGFERTVGVKGLAHANVKFENVKVGIGRVADDRVNLDADSKAKIMIQGQSSQLLQIKVSFSAVPYYDKDEGAIFLNDLNVEDVDIQPNEFNLPSKQLLSPIIEMVGQYLLTRPVYRLSDEDFKQSLLKTARPELLIKNHELVIQI</sequence>
<evidence type="ECO:0008006" key="4">
    <source>
        <dbReference type="Google" id="ProtNLM"/>
    </source>
</evidence>
<accession>A0A0C5WS68</accession>
<dbReference type="HOGENOM" id="CLU_105009_2_0_6"/>
<feature type="chain" id="PRO_5002184586" description="Lipoprotein" evidence="1">
    <location>
        <begin position="21"/>
        <end position="178"/>
    </location>
</feature>
<dbReference type="Pfam" id="PF07273">
    <property type="entry name" value="DUF1439"/>
    <property type="match status" value="1"/>
</dbReference>
<dbReference type="Gene3D" id="3.15.10.40">
    <property type="entry name" value="Uncharacterised protein PF07273, DUF1439"/>
    <property type="match status" value="1"/>
</dbReference>
<dbReference type="Proteomes" id="UP000032303">
    <property type="component" value="Chromosome 1"/>
</dbReference>
<proteinExistence type="predicted"/>
<keyword evidence="3" id="KW-1185">Reference proteome</keyword>
<gene>
    <name evidence="2" type="ORF">H744_1c0785</name>
</gene>
<evidence type="ECO:0000313" key="2">
    <source>
        <dbReference type="EMBL" id="AJR05810.1"/>
    </source>
</evidence>
<feature type="signal peptide" evidence="1">
    <location>
        <begin position="1"/>
        <end position="20"/>
    </location>
</feature>
<dbReference type="EMBL" id="CP005973">
    <property type="protein sequence ID" value="AJR05810.1"/>
    <property type="molecule type" value="Genomic_DNA"/>
</dbReference>
<dbReference type="STRING" id="658445.H744_1c0785"/>
<evidence type="ECO:0000256" key="1">
    <source>
        <dbReference type="SAM" id="SignalP"/>
    </source>
</evidence>
<keyword evidence="1" id="KW-0732">Signal</keyword>
<dbReference type="KEGG" id="pgb:H744_1c0785"/>
<dbReference type="AlphaFoldDB" id="A0A0C5WS68"/>
<protein>
    <recommendedName>
        <fullName evidence="4">Lipoprotein</fullName>
    </recommendedName>
</protein>
<dbReference type="PATRIC" id="fig|658445.3.peg.854"/>